<name>A0A3S0A8R9_9HYPH</name>
<dbReference type="EMBL" id="RWKW01000022">
    <property type="protein sequence ID" value="RST87259.1"/>
    <property type="molecule type" value="Genomic_DNA"/>
</dbReference>
<proteinExistence type="predicted"/>
<sequence>MTEAGSEYTLEYLLAFDGREHHYPDGYFVKFEIKRIDPTPERPHGLRYSFTLHGPEGTRLIGFDNAHPVAPVGGRYKKKPETADHWHRTESDLGRPYRFVSAEQLVDDFFDEVERVLTHHGIELVVIATTERKTS</sequence>
<dbReference type="AlphaFoldDB" id="A0A3S0A8R9"/>
<keyword evidence="2" id="KW-1185">Reference proteome</keyword>
<organism evidence="1 2">
    <name type="scientific">Aquibium carbonis</name>
    <dbReference type="NCBI Taxonomy" id="2495581"/>
    <lineage>
        <taxon>Bacteria</taxon>
        <taxon>Pseudomonadati</taxon>
        <taxon>Pseudomonadota</taxon>
        <taxon>Alphaproteobacteria</taxon>
        <taxon>Hyphomicrobiales</taxon>
        <taxon>Phyllobacteriaceae</taxon>
        <taxon>Aquibium</taxon>
    </lineage>
</organism>
<gene>
    <name evidence="1" type="ORF">EJC49_06295</name>
</gene>
<dbReference type="Pfam" id="PF20126">
    <property type="entry name" value="TumE"/>
    <property type="match status" value="1"/>
</dbReference>
<protein>
    <submittedName>
        <fullName evidence="1">Uncharacterized protein</fullName>
    </submittedName>
</protein>
<evidence type="ECO:0000313" key="2">
    <source>
        <dbReference type="Proteomes" id="UP000278398"/>
    </source>
</evidence>
<dbReference type="InterPro" id="IPR045397">
    <property type="entry name" value="TumE-like"/>
</dbReference>
<dbReference type="RefSeq" id="WP_126698614.1">
    <property type="nucleotide sequence ID" value="NZ_RWKW01000022.1"/>
</dbReference>
<dbReference type="OrthoDB" id="7451512at2"/>
<reference evidence="1 2" key="1">
    <citation type="submission" date="2018-12" db="EMBL/GenBank/DDBJ databases">
        <title>Mesorhizobium carbonis sp. nov., isolated from coal mine water.</title>
        <authorList>
            <person name="Xin W."/>
            <person name="Xu Z."/>
            <person name="Xiang F."/>
            <person name="Zhang J."/>
            <person name="Xi L."/>
            <person name="Liu J."/>
        </authorList>
    </citation>
    <scope>NUCLEOTIDE SEQUENCE [LARGE SCALE GENOMIC DNA]</scope>
    <source>
        <strain evidence="1 2">B2.3</strain>
    </source>
</reference>
<dbReference type="Proteomes" id="UP000278398">
    <property type="component" value="Unassembled WGS sequence"/>
</dbReference>
<accession>A0A3S0A8R9</accession>
<comment type="caution">
    <text evidence="1">The sequence shown here is derived from an EMBL/GenBank/DDBJ whole genome shotgun (WGS) entry which is preliminary data.</text>
</comment>
<evidence type="ECO:0000313" key="1">
    <source>
        <dbReference type="EMBL" id="RST87259.1"/>
    </source>
</evidence>